<evidence type="ECO:0000313" key="1">
    <source>
        <dbReference type="EMBL" id="MPC39654.1"/>
    </source>
</evidence>
<evidence type="ECO:0000313" key="2">
    <source>
        <dbReference type="Proteomes" id="UP000324222"/>
    </source>
</evidence>
<protein>
    <submittedName>
        <fullName evidence="1">Uncharacterized protein</fullName>
    </submittedName>
</protein>
<reference evidence="1 2" key="1">
    <citation type="submission" date="2019-05" db="EMBL/GenBank/DDBJ databases">
        <title>Another draft genome of Portunus trituberculatus and its Hox gene families provides insights of decapod evolution.</title>
        <authorList>
            <person name="Jeong J.-H."/>
            <person name="Song I."/>
            <person name="Kim S."/>
            <person name="Choi T."/>
            <person name="Kim D."/>
            <person name="Ryu S."/>
            <person name="Kim W."/>
        </authorList>
    </citation>
    <scope>NUCLEOTIDE SEQUENCE [LARGE SCALE GENOMIC DNA]</scope>
    <source>
        <tissue evidence="1">Muscle</tissue>
    </source>
</reference>
<dbReference type="Proteomes" id="UP000324222">
    <property type="component" value="Unassembled WGS sequence"/>
</dbReference>
<gene>
    <name evidence="1" type="ORF">E2C01_033199</name>
</gene>
<keyword evidence="2" id="KW-1185">Reference proteome</keyword>
<accession>A0A5B7F4Y0</accession>
<proteinExistence type="predicted"/>
<sequence length="44" mass="5212">MIPPYIVPRPFRDNQPFRKSTERMTSDLSKISDWGRENLTVFNA</sequence>
<comment type="caution">
    <text evidence="1">The sequence shown here is derived from an EMBL/GenBank/DDBJ whole genome shotgun (WGS) entry which is preliminary data.</text>
</comment>
<dbReference type="AlphaFoldDB" id="A0A5B7F4Y0"/>
<dbReference type="EMBL" id="VSRR010004432">
    <property type="protein sequence ID" value="MPC39654.1"/>
    <property type="molecule type" value="Genomic_DNA"/>
</dbReference>
<organism evidence="1 2">
    <name type="scientific">Portunus trituberculatus</name>
    <name type="common">Swimming crab</name>
    <name type="synonym">Neptunus trituberculatus</name>
    <dbReference type="NCBI Taxonomy" id="210409"/>
    <lineage>
        <taxon>Eukaryota</taxon>
        <taxon>Metazoa</taxon>
        <taxon>Ecdysozoa</taxon>
        <taxon>Arthropoda</taxon>
        <taxon>Crustacea</taxon>
        <taxon>Multicrustacea</taxon>
        <taxon>Malacostraca</taxon>
        <taxon>Eumalacostraca</taxon>
        <taxon>Eucarida</taxon>
        <taxon>Decapoda</taxon>
        <taxon>Pleocyemata</taxon>
        <taxon>Brachyura</taxon>
        <taxon>Eubrachyura</taxon>
        <taxon>Portunoidea</taxon>
        <taxon>Portunidae</taxon>
        <taxon>Portuninae</taxon>
        <taxon>Portunus</taxon>
    </lineage>
</organism>
<name>A0A5B7F4Y0_PORTR</name>